<sequence length="40" mass="4479">MQSHKGRDVTSAADSATLSEMHPLTFALQILDSRSFMERL</sequence>
<evidence type="ECO:0000313" key="1">
    <source>
        <dbReference type="EMBL" id="EMI56009.1"/>
    </source>
</evidence>
<dbReference type="EMBL" id="ANOH01000179">
    <property type="protein sequence ID" value="EMI56009.1"/>
    <property type="molecule type" value="Genomic_DNA"/>
</dbReference>
<dbReference type="AlphaFoldDB" id="M5U408"/>
<evidence type="ECO:0000313" key="2">
    <source>
        <dbReference type="Proteomes" id="UP000011885"/>
    </source>
</evidence>
<organism evidence="1 2">
    <name type="scientific">Rhodopirellula sallentina SM41</name>
    <dbReference type="NCBI Taxonomy" id="1263870"/>
    <lineage>
        <taxon>Bacteria</taxon>
        <taxon>Pseudomonadati</taxon>
        <taxon>Planctomycetota</taxon>
        <taxon>Planctomycetia</taxon>
        <taxon>Pirellulales</taxon>
        <taxon>Pirellulaceae</taxon>
        <taxon>Rhodopirellula</taxon>
    </lineage>
</organism>
<name>M5U408_9BACT</name>
<keyword evidence="2" id="KW-1185">Reference proteome</keyword>
<proteinExistence type="predicted"/>
<protein>
    <submittedName>
        <fullName evidence="1">Uncharacterized protein</fullName>
    </submittedName>
</protein>
<dbReference type="Proteomes" id="UP000011885">
    <property type="component" value="Unassembled WGS sequence"/>
</dbReference>
<accession>M5U408</accession>
<comment type="caution">
    <text evidence="1">The sequence shown here is derived from an EMBL/GenBank/DDBJ whole genome shotgun (WGS) entry which is preliminary data.</text>
</comment>
<dbReference type="PATRIC" id="fig|1263870.3.peg.2709"/>
<reference evidence="1 2" key="1">
    <citation type="journal article" date="2013" name="Mar. Genomics">
        <title>Expression of sulfatases in Rhodopirellula baltica and the diversity of sulfatases in the genus Rhodopirellula.</title>
        <authorList>
            <person name="Wegner C.E."/>
            <person name="Richter-Heitmann T."/>
            <person name="Klindworth A."/>
            <person name="Klockow C."/>
            <person name="Richter M."/>
            <person name="Achstetter T."/>
            <person name="Glockner F.O."/>
            <person name="Harder J."/>
        </authorList>
    </citation>
    <scope>NUCLEOTIDE SEQUENCE [LARGE SCALE GENOMIC DNA]</scope>
    <source>
        <strain evidence="1 2">SM41</strain>
    </source>
</reference>
<gene>
    <name evidence="1" type="ORF">RSSM_02546</name>
</gene>